<dbReference type="InterPro" id="IPR036844">
    <property type="entry name" value="Hint_dom_sf"/>
</dbReference>
<gene>
    <name evidence="2" type="ORF">SAMN04488526_1892</name>
</gene>
<dbReference type="EMBL" id="FNZQ01000003">
    <property type="protein sequence ID" value="SEL09270.1"/>
    <property type="molecule type" value="Genomic_DNA"/>
</dbReference>
<dbReference type="Pfam" id="PF13403">
    <property type="entry name" value="Hint_2"/>
    <property type="match status" value="1"/>
</dbReference>
<proteinExistence type="predicted"/>
<accession>A0A1H7MD62</accession>
<name>A0A1H7MD62_9RHOB</name>
<organism evidence="2 3">
    <name type="scientific">Jannaschia helgolandensis</name>
    <dbReference type="NCBI Taxonomy" id="188906"/>
    <lineage>
        <taxon>Bacteria</taxon>
        <taxon>Pseudomonadati</taxon>
        <taxon>Pseudomonadota</taxon>
        <taxon>Alphaproteobacteria</taxon>
        <taxon>Rhodobacterales</taxon>
        <taxon>Roseobacteraceae</taxon>
        <taxon>Jannaschia</taxon>
    </lineage>
</organism>
<protein>
    <submittedName>
        <fullName evidence="2">Hint domain-containing protein</fullName>
    </submittedName>
</protein>
<dbReference type="InterPro" id="IPR028992">
    <property type="entry name" value="Hedgehog/Intein_dom"/>
</dbReference>
<evidence type="ECO:0000313" key="2">
    <source>
        <dbReference type="EMBL" id="SEL09270.1"/>
    </source>
</evidence>
<dbReference type="SUPFAM" id="SSF51294">
    <property type="entry name" value="Hedgehog/intein (Hint) domain"/>
    <property type="match status" value="1"/>
</dbReference>
<dbReference type="Proteomes" id="UP000199283">
    <property type="component" value="Unassembled WGS sequence"/>
</dbReference>
<evidence type="ECO:0000259" key="1">
    <source>
        <dbReference type="Pfam" id="PF13403"/>
    </source>
</evidence>
<sequence>MTVMSPGPSSVGIPVMGKLSLRHALPSGSRVLSARGEVLIETLTPDDRVITRDRGMMPVRDVLRLTMPRGAPMVLIPAGAMGRGRPERDVTLPPDQPVVLRDWRARTIFNAREARVAAARLTDGSVIRPVTSSGGTVWCILLDRPSAVYVDGLELVSGALDAMSP</sequence>
<feature type="domain" description="Hedgehog/Intein (Hint)" evidence="1">
    <location>
        <begin position="27"/>
        <end position="154"/>
    </location>
</feature>
<evidence type="ECO:0000313" key="3">
    <source>
        <dbReference type="Proteomes" id="UP000199283"/>
    </source>
</evidence>
<dbReference type="AlphaFoldDB" id="A0A1H7MD62"/>
<dbReference type="STRING" id="188906.SAMN04488526_1892"/>
<keyword evidence="3" id="KW-1185">Reference proteome</keyword>
<dbReference type="RefSeq" id="WP_175495832.1">
    <property type="nucleotide sequence ID" value="NZ_FNZQ01000003.1"/>
</dbReference>
<reference evidence="2 3" key="1">
    <citation type="submission" date="2016-10" db="EMBL/GenBank/DDBJ databases">
        <authorList>
            <person name="de Groot N.N."/>
        </authorList>
    </citation>
    <scope>NUCLEOTIDE SEQUENCE [LARGE SCALE GENOMIC DNA]</scope>
    <source>
        <strain evidence="2 3">DSM 14858</strain>
    </source>
</reference>